<comment type="caution">
    <text evidence="7">The sequence shown here is derived from an EMBL/GenBank/DDBJ whole genome shotgun (WGS) entry which is preliminary data.</text>
</comment>
<dbReference type="Pfam" id="PF00892">
    <property type="entry name" value="EamA"/>
    <property type="match status" value="2"/>
</dbReference>
<evidence type="ECO:0000256" key="1">
    <source>
        <dbReference type="ARBA" id="ARBA00004141"/>
    </source>
</evidence>
<dbReference type="PANTHER" id="PTHR32322">
    <property type="entry name" value="INNER MEMBRANE TRANSPORTER"/>
    <property type="match status" value="1"/>
</dbReference>
<feature type="transmembrane region" description="Helical" evidence="5">
    <location>
        <begin position="245"/>
        <end position="264"/>
    </location>
</feature>
<dbReference type="RefSeq" id="WP_132243239.1">
    <property type="nucleotide sequence ID" value="NZ_SLZU01000003.1"/>
</dbReference>
<reference evidence="7 8" key="1">
    <citation type="submission" date="2019-03" db="EMBL/GenBank/DDBJ databases">
        <title>Genomic Encyclopedia of Type Strains, Phase IV (KMG-IV): sequencing the most valuable type-strain genomes for metagenomic binning, comparative biology and taxonomic classification.</title>
        <authorList>
            <person name="Goeker M."/>
        </authorList>
    </citation>
    <scope>NUCLEOTIDE SEQUENCE [LARGE SCALE GENOMIC DNA]</scope>
    <source>
        <strain evidence="7 8">DSM 104836</strain>
    </source>
</reference>
<accession>A0A4R3JJM7</accession>
<sequence length="307" mass="32242">MTRSRALPFVVLALVGAAWGMTQPMSKIAVSTGHMPLGLIFWQQVIGAGLLLAITRWRGQGVPMTAPYLRLYLLIALLGTVLPNAASYAAARHLPSGVLSILLSLVPVMAFPIALALGLDRFRWLRLLGLVLGLAGVFLIAAPEANLPDTAQVIWIPIALIASAFYAIEGNVVARWGMLDLTPVQLLTGASVVGAVIAAPLALASGQWITPVPLGAPEGALVAASVLHAFAYTGYVWLVSVYGPVFAVQVSYLVTLFGVGWAMLILGETYATPVWGAMVVMLAGVALVQPRPRAMLAPDAGRGQNAH</sequence>
<feature type="domain" description="EamA" evidence="6">
    <location>
        <begin position="11"/>
        <end position="141"/>
    </location>
</feature>
<dbReference type="InterPro" id="IPR037185">
    <property type="entry name" value="EmrE-like"/>
</dbReference>
<dbReference type="GO" id="GO:0016020">
    <property type="term" value="C:membrane"/>
    <property type="evidence" value="ECO:0007669"/>
    <property type="project" value="UniProtKB-SubCell"/>
</dbReference>
<feature type="transmembrane region" description="Helical" evidence="5">
    <location>
        <begin position="69"/>
        <end position="91"/>
    </location>
</feature>
<dbReference type="EMBL" id="SLZU01000003">
    <property type="protein sequence ID" value="TCS65725.1"/>
    <property type="molecule type" value="Genomic_DNA"/>
</dbReference>
<keyword evidence="8" id="KW-1185">Reference proteome</keyword>
<evidence type="ECO:0000259" key="6">
    <source>
        <dbReference type="Pfam" id="PF00892"/>
    </source>
</evidence>
<dbReference type="OrthoDB" id="8688375at2"/>
<feature type="transmembrane region" description="Helical" evidence="5">
    <location>
        <begin position="270"/>
        <end position="288"/>
    </location>
</feature>
<dbReference type="AlphaFoldDB" id="A0A4R3JJM7"/>
<keyword evidence="4 5" id="KW-0472">Membrane</keyword>
<feature type="transmembrane region" description="Helical" evidence="5">
    <location>
        <begin position="154"/>
        <end position="174"/>
    </location>
</feature>
<evidence type="ECO:0000256" key="3">
    <source>
        <dbReference type="ARBA" id="ARBA00022989"/>
    </source>
</evidence>
<feature type="transmembrane region" description="Helical" evidence="5">
    <location>
        <begin position="36"/>
        <end position="57"/>
    </location>
</feature>
<proteinExistence type="predicted"/>
<keyword evidence="2 5" id="KW-0812">Transmembrane</keyword>
<organism evidence="7 8">
    <name type="scientific">Primorskyibacter sedentarius</name>
    <dbReference type="NCBI Taxonomy" id="745311"/>
    <lineage>
        <taxon>Bacteria</taxon>
        <taxon>Pseudomonadati</taxon>
        <taxon>Pseudomonadota</taxon>
        <taxon>Alphaproteobacteria</taxon>
        <taxon>Rhodobacterales</taxon>
        <taxon>Roseobacteraceae</taxon>
        <taxon>Primorskyibacter</taxon>
    </lineage>
</organism>
<dbReference type="SUPFAM" id="SSF103481">
    <property type="entry name" value="Multidrug resistance efflux transporter EmrE"/>
    <property type="match status" value="2"/>
</dbReference>
<comment type="subcellular location">
    <subcellularLocation>
        <location evidence="1">Membrane</location>
        <topology evidence="1">Multi-pass membrane protein</topology>
    </subcellularLocation>
</comment>
<gene>
    <name evidence="7" type="ORF">EDD52_103141</name>
</gene>
<evidence type="ECO:0000313" key="8">
    <source>
        <dbReference type="Proteomes" id="UP000295696"/>
    </source>
</evidence>
<evidence type="ECO:0000256" key="4">
    <source>
        <dbReference type="ARBA" id="ARBA00023136"/>
    </source>
</evidence>
<evidence type="ECO:0000256" key="2">
    <source>
        <dbReference type="ARBA" id="ARBA00022692"/>
    </source>
</evidence>
<evidence type="ECO:0000313" key="7">
    <source>
        <dbReference type="EMBL" id="TCS65725.1"/>
    </source>
</evidence>
<feature type="transmembrane region" description="Helical" evidence="5">
    <location>
        <begin position="124"/>
        <end position="142"/>
    </location>
</feature>
<feature type="transmembrane region" description="Helical" evidence="5">
    <location>
        <begin position="97"/>
        <end position="117"/>
    </location>
</feature>
<dbReference type="PANTHER" id="PTHR32322:SF9">
    <property type="entry name" value="AMINO-ACID METABOLITE EFFLUX PUMP-RELATED"/>
    <property type="match status" value="1"/>
</dbReference>
<name>A0A4R3JJM7_9RHOB</name>
<feature type="transmembrane region" description="Helical" evidence="5">
    <location>
        <begin position="220"/>
        <end position="238"/>
    </location>
</feature>
<dbReference type="InterPro" id="IPR000620">
    <property type="entry name" value="EamA_dom"/>
</dbReference>
<feature type="transmembrane region" description="Helical" evidence="5">
    <location>
        <begin position="186"/>
        <end position="208"/>
    </location>
</feature>
<evidence type="ECO:0000256" key="5">
    <source>
        <dbReference type="SAM" id="Phobius"/>
    </source>
</evidence>
<dbReference type="Proteomes" id="UP000295696">
    <property type="component" value="Unassembled WGS sequence"/>
</dbReference>
<keyword evidence="3 5" id="KW-1133">Transmembrane helix</keyword>
<protein>
    <submittedName>
        <fullName evidence="7">Drug/metabolite transporter (DMT)-like permease</fullName>
    </submittedName>
</protein>
<feature type="domain" description="EamA" evidence="6">
    <location>
        <begin position="154"/>
        <end position="288"/>
    </location>
</feature>
<dbReference type="InterPro" id="IPR050638">
    <property type="entry name" value="AA-Vitamin_Transporters"/>
</dbReference>